<feature type="region of interest" description="Disordered" evidence="1">
    <location>
        <begin position="50"/>
        <end position="72"/>
    </location>
</feature>
<evidence type="ECO:0000313" key="2">
    <source>
        <dbReference type="EMBL" id="EIE18693.1"/>
    </source>
</evidence>
<dbReference type="AlphaFoldDB" id="I0YJX4"/>
<evidence type="ECO:0000313" key="3">
    <source>
        <dbReference type="Proteomes" id="UP000007264"/>
    </source>
</evidence>
<sequence length="488" mass="51920">MGSTEAMEDYEFIDKGELEEASPPKPAEMASSAASSASIFHDRLTHLQNINTEEDDDDTDVEVSSPLASGETCDEHGLQEEEHEADLCILSVHQLAVITNLIGEMVKRSKAGLDAAAKSLKDPQVERHLRAHSASFLAACATLLLSLLLVHRGNQRAISGVPSTSSQVSLAKFGAGCAPLPAAVLGTVHNFTAAQRLLAEGTPSDAGIVLAAYAAHATEQFETAKRAYKKASFLILRFSPGMVQQNAHGHRAKATLKAAQKELKQSAKWAGRKLHALAKMHRRFVARMQDALHLDREATEQLARQLPELIRSLDGSGARSRAHHRLRLLQRGAARPAADAAADAAASYEAAARGVASAAAILEAHWRRLPPAVQAVAESELAAWTGSWEALAEAICVAELDTRSDAAPLAAAEGCPNRAMSALAARLTASVNFRRRLFHLASTAQLPEETLEHYTVACERGGGMAIMLQRVHAELAGITGDGRAAAAA</sequence>
<dbReference type="Proteomes" id="UP000007264">
    <property type="component" value="Unassembled WGS sequence"/>
</dbReference>
<feature type="compositionally biased region" description="Low complexity" evidence="1">
    <location>
        <begin position="27"/>
        <end position="36"/>
    </location>
</feature>
<name>I0YJX4_COCSC</name>
<feature type="compositionally biased region" description="Acidic residues" evidence="1">
    <location>
        <begin position="52"/>
        <end position="61"/>
    </location>
</feature>
<comment type="caution">
    <text evidence="2">The sequence shown here is derived from an EMBL/GenBank/DDBJ whole genome shotgun (WGS) entry which is preliminary data.</text>
</comment>
<evidence type="ECO:0000256" key="1">
    <source>
        <dbReference type="SAM" id="MobiDB-lite"/>
    </source>
</evidence>
<feature type="compositionally biased region" description="Acidic residues" evidence="1">
    <location>
        <begin position="1"/>
        <end position="11"/>
    </location>
</feature>
<dbReference type="OrthoDB" id="10443251at2759"/>
<dbReference type="RefSeq" id="XP_005643237.1">
    <property type="nucleotide sequence ID" value="XM_005643180.1"/>
</dbReference>
<protein>
    <submittedName>
        <fullName evidence="2">Uncharacterized protein</fullName>
    </submittedName>
</protein>
<dbReference type="GeneID" id="17036622"/>
<keyword evidence="3" id="KW-1185">Reference proteome</keyword>
<proteinExistence type="predicted"/>
<gene>
    <name evidence="2" type="ORF">COCSUDRAFT_68161</name>
</gene>
<feature type="region of interest" description="Disordered" evidence="1">
    <location>
        <begin position="1"/>
        <end position="36"/>
    </location>
</feature>
<reference evidence="2 3" key="1">
    <citation type="journal article" date="2012" name="Genome Biol.">
        <title>The genome of the polar eukaryotic microalga coccomyxa subellipsoidea reveals traits of cold adaptation.</title>
        <authorList>
            <person name="Blanc G."/>
            <person name="Agarkova I."/>
            <person name="Grimwood J."/>
            <person name="Kuo A."/>
            <person name="Brueggeman A."/>
            <person name="Dunigan D."/>
            <person name="Gurnon J."/>
            <person name="Ladunga I."/>
            <person name="Lindquist E."/>
            <person name="Lucas S."/>
            <person name="Pangilinan J."/>
            <person name="Proschold T."/>
            <person name="Salamov A."/>
            <person name="Schmutz J."/>
            <person name="Weeks D."/>
            <person name="Yamada T."/>
            <person name="Claverie J.M."/>
            <person name="Grigoriev I."/>
            <person name="Van Etten J."/>
            <person name="Lomsadze A."/>
            <person name="Borodovsky M."/>
        </authorList>
    </citation>
    <scope>NUCLEOTIDE SEQUENCE [LARGE SCALE GENOMIC DNA]</scope>
    <source>
        <strain evidence="2 3">C-169</strain>
    </source>
</reference>
<dbReference type="KEGG" id="csl:COCSUDRAFT_68161"/>
<dbReference type="EMBL" id="AGSI01000022">
    <property type="protein sequence ID" value="EIE18693.1"/>
    <property type="molecule type" value="Genomic_DNA"/>
</dbReference>
<accession>I0YJX4</accession>
<organism evidence="2 3">
    <name type="scientific">Coccomyxa subellipsoidea (strain C-169)</name>
    <name type="common">Green microalga</name>
    <dbReference type="NCBI Taxonomy" id="574566"/>
    <lineage>
        <taxon>Eukaryota</taxon>
        <taxon>Viridiplantae</taxon>
        <taxon>Chlorophyta</taxon>
        <taxon>core chlorophytes</taxon>
        <taxon>Trebouxiophyceae</taxon>
        <taxon>Trebouxiophyceae incertae sedis</taxon>
        <taxon>Coccomyxaceae</taxon>
        <taxon>Coccomyxa</taxon>
        <taxon>Coccomyxa subellipsoidea</taxon>
    </lineage>
</organism>